<dbReference type="AlphaFoldDB" id="A0A0W8E1A3"/>
<gene>
    <name evidence="1" type="ORF">ASZ90_020189</name>
</gene>
<comment type="caution">
    <text evidence="1">The sequence shown here is derived from an EMBL/GenBank/DDBJ whole genome shotgun (WGS) entry which is preliminary data.</text>
</comment>
<organism evidence="1">
    <name type="scientific">hydrocarbon metagenome</name>
    <dbReference type="NCBI Taxonomy" id="938273"/>
    <lineage>
        <taxon>unclassified sequences</taxon>
        <taxon>metagenomes</taxon>
        <taxon>ecological metagenomes</taxon>
    </lineage>
</organism>
<reference evidence="1" key="1">
    <citation type="journal article" date="2015" name="Proc. Natl. Acad. Sci. U.S.A.">
        <title>Networks of energetic and metabolic interactions define dynamics in microbial communities.</title>
        <authorList>
            <person name="Embree M."/>
            <person name="Liu J.K."/>
            <person name="Al-Bassam M.M."/>
            <person name="Zengler K."/>
        </authorList>
    </citation>
    <scope>NUCLEOTIDE SEQUENCE</scope>
</reference>
<dbReference type="EMBL" id="LNQE01001919">
    <property type="protein sequence ID" value="KUG02440.1"/>
    <property type="molecule type" value="Genomic_DNA"/>
</dbReference>
<evidence type="ECO:0000313" key="1">
    <source>
        <dbReference type="EMBL" id="KUG02440.1"/>
    </source>
</evidence>
<proteinExistence type="predicted"/>
<protein>
    <submittedName>
        <fullName evidence="1">Uncharacterized protein</fullName>
    </submittedName>
</protein>
<sequence length="52" mass="6116">MTSRLGRRVYVLAIEISLMQSWLSDLKISLFFFDIQYFIFGNLERKGQGCHS</sequence>
<name>A0A0W8E1A3_9ZZZZ</name>
<accession>A0A0W8E1A3</accession>